<dbReference type="PROSITE" id="PS50181">
    <property type="entry name" value="FBOX"/>
    <property type="match status" value="1"/>
</dbReference>
<comment type="pathway">
    <text evidence="1">Protein modification; protein ubiquitination.</text>
</comment>
<feature type="domain" description="F-box" evidence="3">
    <location>
        <begin position="12"/>
        <end position="58"/>
    </location>
</feature>
<keyword evidence="2" id="KW-0833">Ubl conjugation pathway</keyword>
<dbReference type="InterPro" id="IPR001810">
    <property type="entry name" value="F-box_dom"/>
</dbReference>
<dbReference type="AlphaFoldDB" id="U4L5T1"/>
<dbReference type="InterPro" id="IPR045048">
    <property type="entry name" value="FBXO31/39"/>
</dbReference>
<dbReference type="OMA" id="HPCWFIP"/>
<name>U4L5T1_PYROM</name>
<dbReference type="PANTHER" id="PTHR10706:SF130">
    <property type="entry name" value="F-BOX ONLY PROTEIN 31"/>
    <property type="match status" value="1"/>
</dbReference>
<dbReference type="EMBL" id="HF935720">
    <property type="protein sequence ID" value="CCX12556.1"/>
    <property type="molecule type" value="Genomic_DNA"/>
</dbReference>
<gene>
    <name evidence="4" type="ORF">PCON_12150</name>
</gene>
<dbReference type="Proteomes" id="UP000018144">
    <property type="component" value="Unassembled WGS sequence"/>
</dbReference>
<dbReference type="STRING" id="1076935.U4L5T1"/>
<accession>U4L5T1</accession>
<evidence type="ECO:0000313" key="4">
    <source>
        <dbReference type="EMBL" id="CCX12556.1"/>
    </source>
</evidence>
<dbReference type="PANTHER" id="PTHR10706">
    <property type="entry name" value="F-BOX FAMILY PROTEIN"/>
    <property type="match status" value="1"/>
</dbReference>
<protein>
    <submittedName>
        <fullName evidence="4">Similar to F-box only protein 31-B acc. no. A2BD94</fullName>
    </submittedName>
</protein>
<sequence>MSNTTGKSESSIPSLLGCPAELLLAILSHLDGHSLARISGTCRALYEISNTPNLWSSFSAHRLLINTPGPYRSWKDLYGTLHPYLYLGIQLWWLDTSWIGQLAASQYDPISGKIQIKYITHAPSDDIWILPDVGFLVDEPMVELPQEGPYSTQIERMKKFKEPLLENITLRSMGDIQKWYGVWPPLTIPADGRTSIGDVQGDEVLDKVVKISIEKWHNWNLSKYKLAAVLERELWTPTEESPWRGIWAGDYGPHGIEFLLFHSHVEGIGECRKNGIRAIKLTGDPHVPRGELSFIVPDPTEVLRFDDIGGNEVAVSKALGQVADLGFARPRFIPCHIIFESCDKVQVEWFFEPDISTRTNYVRVSGKIERAVFGLQNPRKV</sequence>
<dbReference type="Gene3D" id="1.20.1280.50">
    <property type="match status" value="1"/>
</dbReference>
<proteinExistence type="predicted"/>
<dbReference type="Pfam" id="PF12937">
    <property type="entry name" value="F-box-like"/>
    <property type="match status" value="1"/>
</dbReference>
<dbReference type="SUPFAM" id="SSF81383">
    <property type="entry name" value="F-box domain"/>
    <property type="match status" value="1"/>
</dbReference>
<evidence type="ECO:0000313" key="5">
    <source>
        <dbReference type="Proteomes" id="UP000018144"/>
    </source>
</evidence>
<keyword evidence="5" id="KW-1185">Reference proteome</keyword>
<reference evidence="4 5" key="1">
    <citation type="journal article" date="2013" name="PLoS Genet.">
        <title>The genome and development-dependent transcriptomes of Pyronema confluens: a window into fungal evolution.</title>
        <authorList>
            <person name="Traeger S."/>
            <person name="Altegoer F."/>
            <person name="Freitag M."/>
            <person name="Gabaldon T."/>
            <person name="Kempken F."/>
            <person name="Kumar A."/>
            <person name="Marcet-Houben M."/>
            <person name="Poggeler S."/>
            <person name="Stajich J.E."/>
            <person name="Nowrousian M."/>
        </authorList>
    </citation>
    <scope>NUCLEOTIDE SEQUENCE [LARGE SCALE GENOMIC DNA]</scope>
    <source>
        <strain evidence="5">CBS 100304</strain>
        <tissue evidence="4">Vegetative mycelium</tissue>
    </source>
</reference>
<organism evidence="4 5">
    <name type="scientific">Pyronema omphalodes (strain CBS 100304)</name>
    <name type="common">Pyronema confluens</name>
    <dbReference type="NCBI Taxonomy" id="1076935"/>
    <lineage>
        <taxon>Eukaryota</taxon>
        <taxon>Fungi</taxon>
        <taxon>Dikarya</taxon>
        <taxon>Ascomycota</taxon>
        <taxon>Pezizomycotina</taxon>
        <taxon>Pezizomycetes</taxon>
        <taxon>Pezizales</taxon>
        <taxon>Pyronemataceae</taxon>
        <taxon>Pyronema</taxon>
    </lineage>
</organism>
<dbReference type="UniPathway" id="UPA00143"/>
<evidence type="ECO:0000259" key="3">
    <source>
        <dbReference type="PROSITE" id="PS50181"/>
    </source>
</evidence>
<dbReference type="eggNOG" id="ENOG502S1WE">
    <property type="taxonomic scope" value="Eukaryota"/>
</dbReference>
<evidence type="ECO:0000256" key="1">
    <source>
        <dbReference type="ARBA" id="ARBA00004906"/>
    </source>
</evidence>
<dbReference type="GO" id="GO:0016567">
    <property type="term" value="P:protein ubiquitination"/>
    <property type="evidence" value="ECO:0007669"/>
    <property type="project" value="UniProtKB-UniPathway"/>
</dbReference>
<evidence type="ECO:0000256" key="2">
    <source>
        <dbReference type="ARBA" id="ARBA00022786"/>
    </source>
</evidence>
<dbReference type="InterPro" id="IPR036047">
    <property type="entry name" value="F-box-like_dom_sf"/>
</dbReference>
<dbReference type="Pfam" id="PF12014">
    <property type="entry name" value="Cyclin_D1_bind"/>
    <property type="match status" value="1"/>
</dbReference>
<dbReference type="OrthoDB" id="722566at2759"/>